<comment type="caution">
    <text evidence="1">The sequence shown here is derived from an EMBL/GenBank/DDBJ whole genome shotgun (WGS) entry which is preliminary data.</text>
</comment>
<accession>A0ABS2N443</accession>
<dbReference type="EMBL" id="JAFBDR010000023">
    <property type="protein sequence ID" value="MBM7572915.1"/>
    <property type="molecule type" value="Genomic_DNA"/>
</dbReference>
<name>A0ABS2N443_9BACI</name>
<protein>
    <submittedName>
        <fullName evidence="1">Uncharacterized protein</fullName>
    </submittedName>
</protein>
<evidence type="ECO:0000313" key="1">
    <source>
        <dbReference type="EMBL" id="MBM7572915.1"/>
    </source>
</evidence>
<sequence>MKKAFRKLPSIFVILTFGFLVAFTKNFSVFESNDTFGIGFHTIKYLVYSLMDTFKITLVLSTFYYLGKGIYVVYIKPLIKKVV</sequence>
<organism evidence="1 2">
    <name type="scientific">Aquibacillus albus</name>
    <dbReference type="NCBI Taxonomy" id="1168171"/>
    <lineage>
        <taxon>Bacteria</taxon>
        <taxon>Bacillati</taxon>
        <taxon>Bacillota</taxon>
        <taxon>Bacilli</taxon>
        <taxon>Bacillales</taxon>
        <taxon>Bacillaceae</taxon>
        <taxon>Aquibacillus</taxon>
    </lineage>
</organism>
<reference evidence="1 2" key="1">
    <citation type="submission" date="2021-01" db="EMBL/GenBank/DDBJ databases">
        <title>Genomic Encyclopedia of Type Strains, Phase IV (KMG-IV): sequencing the most valuable type-strain genomes for metagenomic binning, comparative biology and taxonomic classification.</title>
        <authorList>
            <person name="Goeker M."/>
        </authorList>
    </citation>
    <scope>NUCLEOTIDE SEQUENCE [LARGE SCALE GENOMIC DNA]</scope>
    <source>
        <strain evidence="1 2">DSM 23711</strain>
    </source>
</reference>
<keyword evidence="2" id="KW-1185">Reference proteome</keyword>
<proteinExistence type="predicted"/>
<dbReference type="RefSeq" id="WP_204501591.1">
    <property type="nucleotide sequence ID" value="NZ_JAFBDR010000023.1"/>
</dbReference>
<gene>
    <name evidence="1" type="ORF">JOC48_003447</name>
</gene>
<dbReference type="Proteomes" id="UP001296943">
    <property type="component" value="Unassembled WGS sequence"/>
</dbReference>
<evidence type="ECO:0000313" key="2">
    <source>
        <dbReference type="Proteomes" id="UP001296943"/>
    </source>
</evidence>